<evidence type="ECO:0000313" key="4">
    <source>
        <dbReference type="EMBL" id="GAA2053299.1"/>
    </source>
</evidence>
<organism evidence="4 5">
    <name type="scientific">Catenulispora yoronensis</name>
    <dbReference type="NCBI Taxonomy" id="450799"/>
    <lineage>
        <taxon>Bacteria</taxon>
        <taxon>Bacillati</taxon>
        <taxon>Actinomycetota</taxon>
        <taxon>Actinomycetes</taxon>
        <taxon>Catenulisporales</taxon>
        <taxon>Catenulisporaceae</taxon>
        <taxon>Catenulispora</taxon>
    </lineage>
</organism>
<protein>
    <submittedName>
        <fullName evidence="4">SDR family oxidoreductase</fullName>
    </submittedName>
</protein>
<dbReference type="Gene3D" id="3.40.50.720">
    <property type="entry name" value="NAD(P)-binding Rossmann-like Domain"/>
    <property type="match status" value="1"/>
</dbReference>
<dbReference type="Pfam" id="PF00106">
    <property type="entry name" value="adh_short"/>
    <property type="match status" value="1"/>
</dbReference>
<dbReference type="InterPro" id="IPR036291">
    <property type="entry name" value="NAD(P)-bd_dom_sf"/>
</dbReference>
<reference evidence="5" key="1">
    <citation type="journal article" date="2019" name="Int. J. Syst. Evol. Microbiol.">
        <title>The Global Catalogue of Microorganisms (GCM) 10K type strain sequencing project: providing services to taxonomists for standard genome sequencing and annotation.</title>
        <authorList>
            <consortium name="The Broad Institute Genomics Platform"/>
            <consortium name="The Broad Institute Genome Sequencing Center for Infectious Disease"/>
            <person name="Wu L."/>
            <person name="Ma J."/>
        </authorList>
    </citation>
    <scope>NUCLEOTIDE SEQUENCE [LARGE SCALE GENOMIC DNA]</scope>
    <source>
        <strain evidence="5">JCM 16014</strain>
    </source>
</reference>
<dbReference type="SUPFAM" id="SSF51735">
    <property type="entry name" value="NAD(P)-binding Rossmann-fold domains"/>
    <property type="match status" value="1"/>
</dbReference>
<dbReference type="RefSeq" id="WP_344670118.1">
    <property type="nucleotide sequence ID" value="NZ_BAAAQN010000056.1"/>
</dbReference>
<dbReference type="EMBL" id="BAAAQN010000056">
    <property type="protein sequence ID" value="GAA2053299.1"/>
    <property type="molecule type" value="Genomic_DNA"/>
</dbReference>
<comment type="caution">
    <text evidence="4">The sequence shown here is derived from an EMBL/GenBank/DDBJ whole genome shotgun (WGS) entry which is preliminary data.</text>
</comment>
<accession>A0ABP5GT09</accession>
<proteinExistence type="inferred from homology"/>
<evidence type="ECO:0000313" key="5">
    <source>
        <dbReference type="Proteomes" id="UP001500751"/>
    </source>
</evidence>
<gene>
    <name evidence="4" type="ORF">GCM10009839_71340</name>
</gene>
<evidence type="ECO:0000256" key="3">
    <source>
        <dbReference type="RuleBase" id="RU000363"/>
    </source>
</evidence>
<dbReference type="PROSITE" id="PS00061">
    <property type="entry name" value="ADH_SHORT"/>
    <property type="match status" value="1"/>
</dbReference>
<comment type="similarity">
    <text evidence="1 3">Belongs to the short-chain dehydrogenases/reductases (SDR) family.</text>
</comment>
<dbReference type="InterPro" id="IPR020904">
    <property type="entry name" value="Sc_DH/Rdtase_CS"/>
</dbReference>
<keyword evidence="5" id="KW-1185">Reference proteome</keyword>
<dbReference type="InterPro" id="IPR002347">
    <property type="entry name" value="SDR_fam"/>
</dbReference>
<name>A0ABP5GT09_9ACTN</name>
<keyword evidence="2" id="KW-0560">Oxidoreductase</keyword>
<evidence type="ECO:0000256" key="1">
    <source>
        <dbReference type="ARBA" id="ARBA00006484"/>
    </source>
</evidence>
<dbReference type="PANTHER" id="PTHR43391:SF91">
    <property type="entry name" value="OS04G0390700 PROTEIN"/>
    <property type="match status" value="1"/>
</dbReference>
<dbReference type="PRINTS" id="PR00080">
    <property type="entry name" value="SDRFAMILY"/>
</dbReference>
<dbReference type="PANTHER" id="PTHR43391">
    <property type="entry name" value="RETINOL DEHYDROGENASE-RELATED"/>
    <property type="match status" value="1"/>
</dbReference>
<evidence type="ECO:0000256" key="2">
    <source>
        <dbReference type="ARBA" id="ARBA00023002"/>
    </source>
</evidence>
<dbReference type="PRINTS" id="PR00081">
    <property type="entry name" value="GDHRDH"/>
</dbReference>
<dbReference type="Proteomes" id="UP001500751">
    <property type="component" value="Unassembled WGS sequence"/>
</dbReference>
<sequence length="247" mass="26027">MATLSGKSVLVTGANRGIGKAVVAELLERGVARVYAGTRQPLDHPDGRVVPLTLDITDSAQVAAAAETVGPLDLLVNNAGLALLGDDLSDDAMLEQHMAVNLFGTYRVTQAFLPALLESRGAILTMLSTSSWANMPLLPGYSVSKAASYSLTQGLRAHLAPRGVRVHAAIIGVVDTDMTALFDIPKAAPDDVARRILDGLERDEDEIFPDVNSEMLAEPWQGGFLKAMEVEYAALVAAPAPTPDAAE</sequence>